<proteinExistence type="predicted"/>
<dbReference type="Proteomes" id="UP000011080">
    <property type="component" value="Unassembled WGS sequence"/>
</dbReference>
<feature type="non-terminal residue" evidence="1">
    <location>
        <position position="1"/>
    </location>
</feature>
<dbReference type="AlphaFoldDB" id="L8I3S8"/>
<gene>
    <name evidence="1" type="ORF">M91_08982</name>
</gene>
<organism evidence="1 2">
    <name type="scientific">Bos mutus</name>
    <name type="common">wild yak</name>
    <dbReference type="NCBI Taxonomy" id="72004"/>
    <lineage>
        <taxon>Eukaryota</taxon>
        <taxon>Metazoa</taxon>
        <taxon>Chordata</taxon>
        <taxon>Craniata</taxon>
        <taxon>Vertebrata</taxon>
        <taxon>Euteleostomi</taxon>
        <taxon>Mammalia</taxon>
        <taxon>Eutheria</taxon>
        <taxon>Laurasiatheria</taxon>
        <taxon>Artiodactyla</taxon>
        <taxon>Ruminantia</taxon>
        <taxon>Pecora</taxon>
        <taxon>Bovidae</taxon>
        <taxon>Bovinae</taxon>
        <taxon>Bos</taxon>
    </lineage>
</organism>
<evidence type="ECO:0000313" key="1">
    <source>
        <dbReference type="EMBL" id="ELR49932.1"/>
    </source>
</evidence>
<dbReference type="EMBL" id="JH882319">
    <property type="protein sequence ID" value="ELR49932.1"/>
    <property type="molecule type" value="Genomic_DNA"/>
</dbReference>
<sequence length="122" mass="13370">HLSRKVCALKNTSLRTRDLTYAARISHLAAQQLSLGASSFSDLPRVMCLKLVQGHVVPAARRHLWVQSLLASCSSTEEPMLTPPPQAGRHIGQEVLSYGTRSLEELACLSHGWGFFAFFGVP</sequence>
<evidence type="ECO:0000313" key="2">
    <source>
        <dbReference type="Proteomes" id="UP000011080"/>
    </source>
</evidence>
<reference evidence="1 2" key="1">
    <citation type="journal article" date="2012" name="Nat. Genet.">
        <title>The yak genome and adaptation to life at high altitude.</title>
        <authorList>
            <person name="Qiu Q."/>
            <person name="Zhang G."/>
            <person name="Ma T."/>
            <person name="Qian W."/>
            <person name="Wang J."/>
            <person name="Ye Z."/>
            <person name="Cao C."/>
            <person name="Hu Q."/>
            <person name="Kim J."/>
            <person name="Larkin D.M."/>
            <person name="Auvil L."/>
            <person name="Capitanu B."/>
            <person name="Ma J."/>
            <person name="Lewin H.A."/>
            <person name="Qian X."/>
            <person name="Lang Y."/>
            <person name="Zhou R."/>
            <person name="Wang L."/>
            <person name="Wang K."/>
            <person name="Xia J."/>
            <person name="Liao S."/>
            <person name="Pan S."/>
            <person name="Lu X."/>
            <person name="Hou H."/>
            <person name="Wang Y."/>
            <person name="Zang X."/>
            <person name="Yin Y."/>
            <person name="Ma H."/>
            <person name="Zhang J."/>
            <person name="Wang Z."/>
            <person name="Zhang Y."/>
            <person name="Zhang D."/>
            <person name="Yonezawa T."/>
            <person name="Hasegawa M."/>
            <person name="Zhong Y."/>
            <person name="Liu W."/>
            <person name="Zhang Y."/>
            <person name="Huang Z."/>
            <person name="Zhang S."/>
            <person name="Long R."/>
            <person name="Yang H."/>
            <person name="Wang J."/>
            <person name="Lenstra J.A."/>
            <person name="Cooper D.N."/>
            <person name="Wu Y."/>
            <person name="Wang J."/>
            <person name="Shi P."/>
            <person name="Wang J."/>
            <person name="Liu J."/>
        </authorList>
    </citation>
    <scope>NUCLEOTIDE SEQUENCE [LARGE SCALE GENOMIC DNA]</scope>
    <source>
        <strain evidence="2">yakQH1</strain>
    </source>
</reference>
<accession>L8I3S8</accession>
<name>L8I3S8_9CETA</name>
<protein>
    <submittedName>
        <fullName evidence="1">Uncharacterized protein</fullName>
    </submittedName>
</protein>